<dbReference type="KEGG" id="hhg:XM38_053130"/>
<evidence type="ECO:0000313" key="3">
    <source>
        <dbReference type="Proteomes" id="UP000191901"/>
    </source>
</evidence>
<gene>
    <name evidence="2" type="ORF">XM38_053130</name>
</gene>
<accession>A0A1Z3HVP6</accession>
<dbReference type="EMBL" id="CP021983">
    <property type="protein sequence ID" value="ASC74337.1"/>
    <property type="molecule type" value="Genomic_DNA"/>
</dbReference>
<keyword evidence="1" id="KW-0472">Membrane</keyword>
<feature type="transmembrane region" description="Helical" evidence="1">
    <location>
        <begin position="92"/>
        <end position="112"/>
    </location>
</feature>
<evidence type="ECO:0000256" key="1">
    <source>
        <dbReference type="SAM" id="Phobius"/>
    </source>
</evidence>
<keyword evidence="1" id="KW-0812">Transmembrane</keyword>
<organism evidence="2 3">
    <name type="scientific">Halomicronema hongdechloris C2206</name>
    <dbReference type="NCBI Taxonomy" id="1641165"/>
    <lineage>
        <taxon>Bacteria</taxon>
        <taxon>Bacillati</taxon>
        <taxon>Cyanobacteriota</taxon>
        <taxon>Cyanophyceae</taxon>
        <taxon>Nodosilineales</taxon>
        <taxon>Nodosilineaceae</taxon>
        <taxon>Halomicronema</taxon>
    </lineage>
</organism>
<dbReference type="AlphaFoldDB" id="A0A1Z3HVP6"/>
<keyword evidence="1" id="KW-1133">Transmembrane helix</keyword>
<reference evidence="2 3" key="1">
    <citation type="journal article" date="2016" name="Biochim. Biophys. Acta">
        <title>Characterization of red-shifted phycobilisomes isolated from the chlorophyll f-containing cyanobacterium Halomicronema hongdechloris.</title>
        <authorList>
            <person name="Li Y."/>
            <person name="Lin Y."/>
            <person name="Garvey C.J."/>
            <person name="Birch D."/>
            <person name="Corkery R.W."/>
            <person name="Loughlin P.C."/>
            <person name="Scheer H."/>
            <person name="Willows R.D."/>
            <person name="Chen M."/>
        </authorList>
    </citation>
    <scope>NUCLEOTIDE SEQUENCE [LARGE SCALE GENOMIC DNA]</scope>
    <source>
        <strain evidence="2 3">C2206</strain>
    </source>
</reference>
<dbReference type="OrthoDB" id="530643at2"/>
<sequence>MNSSDRSQIALERLLARVPPRVAASFAPEQLEAIQKALEPRPWQRHPVDIRLSIPLLWRRFYLVLIAGEEQRSQERRSKDRTLNPLWTPANLIIVSIITGTGVLAMIALVTLGGMELPRWQRTVFPTDVPFKEDRQSCEESGRVWRDGECIDFEHDPTF</sequence>
<dbReference type="Proteomes" id="UP000191901">
    <property type="component" value="Chromosome"/>
</dbReference>
<proteinExistence type="predicted"/>
<dbReference type="RefSeq" id="WP_080812394.1">
    <property type="nucleotide sequence ID" value="NZ_CP021983.2"/>
</dbReference>
<protein>
    <submittedName>
        <fullName evidence="2">Uncharacterized protein</fullName>
    </submittedName>
</protein>
<keyword evidence="3" id="KW-1185">Reference proteome</keyword>
<name>A0A1Z3HVP6_9CYAN</name>
<evidence type="ECO:0000313" key="2">
    <source>
        <dbReference type="EMBL" id="ASC74337.1"/>
    </source>
</evidence>